<dbReference type="SUPFAM" id="SSF47090">
    <property type="entry name" value="PGBD-like"/>
    <property type="match status" value="1"/>
</dbReference>
<accession>A0A9E7AJM3</accession>
<dbReference type="Gene3D" id="1.10.101.10">
    <property type="entry name" value="PGBD-like superfamily/PGBD"/>
    <property type="match status" value="1"/>
</dbReference>
<gene>
    <name evidence="3" type="ORF">M3I41_00880</name>
</gene>
<feature type="region of interest" description="Disordered" evidence="1">
    <location>
        <begin position="177"/>
        <end position="211"/>
    </location>
</feature>
<keyword evidence="2" id="KW-0472">Membrane</keyword>
<evidence type="ECO:0000313" key="3">
    <source>
        <dbReference type="EMBL" id="UQF79869.1"/>
    </source>
</evidence>
<organism evidence="3 4">
    <name type="scientific">Actinomyces graevenitzii</name>
    <dbReference type="NCBI Taxonomy" id="55565"/>
    <lineage>
        <taxon>Bacteria</taxon>
        <taxon>Bacillati</taxon>
        <taxon>Actinomycetota</taxon>
        <taxon>Actinomycetes</taxon>
        <taxon>Actinomycetales</taxon>
        <taxon>Actinomycetaceae</taxon>
        <taxon>Actinomyces</taxon>
    </lineage>
</organism>
<keyword evidence="2" id="KW-1133">Transmembrane helix</keyword>
<dbReference type="KEGG" id="agh:M3I41_00880"/>
<reference evidence="3" key="1">
    <citation type="submission" date="2022-05" db="EMBL/GenBank/DDBJ databases">
        <title>Using nanopore sequencing to obtain complete genomes from saliva samples.</title>
        <authorList>
            <person name="Baker J.L."/>
        </authorList>
    </citation>
    <scope>NUCLEOTIDE SEQUENCE</scope>
    <source>
        <strain evidence="3">JCVI-JB-Ag32</strain>
    </source>
</reference>
<evidence type="ECO:0008006" key="5">
    <source>
        <dbReference type="Google" id="ProtNLM"/>
    </source>
</evidence>
<evidence type="ECO:0000256" key="1">
    <source>
        <dbReference type="SAM" id="MobiDB-lite"/>
    </source>
</evidence>
<dbReference type="InterPro" id="IPR036366">
    <property type="entry name" value="PGBDSf"/>
</dbReference>
<feature type="compositionally biased region" description="Polar residues" evidence="1">
    <location>
        <begin position="179"/>
        <end position="203"/>
    </location>
</feature>
<dbReference type="InterPro" id="IPR036365">
    <property type="entry name" value="PGBD-like_sf"/>
</dbReference>
<dbReference type="EMBL" id="CP097095">
    <property type="protein sequence ID" value="UQF79869.1"/>
    <property type="molecule type" value="Genomic_DNA"/>
</dbReference>
<evidence type="ECO:0000313" key="4">
    <source>
        <dbReference type="Proteomes" id="UP000830236"/>
    </source>
</evidence>
<feature type="transmembrane region" description="Helical" evidence="2">
    <location>
        <begin position="12"/>
        <end position="32"/>
    </location>
</feature>
<keyword evidence="2" id="KW-0812">Transmembrane</keyword>
<proteinExistence type="predicted"/>
<dbReference type="Proteomes" id="UP000830236">
    <property type="component" value="Chromosome"/>
</dbReference>
<sequence length="400" mass="41916">MSAKRSQVKRWLLVVLVVFMAVALVGAGWLLASYTQSPAQRAAAAAPPTSAPVTVEVEQGDLTDQITATGVIAGAQDSAVNLPATSSDSVVTAVNVKAGQQLENTQVVAWINDRPLIAYQGSFPAYRDLYEGDSGADVSQLQRALVASGYQLAITGTLDADTITALKHLYGQTKDELATTDTQQNESDNSSANQGGRNSNETGASEKPQQAKKKVVIAKTEMLFIAQLPAVVTSLPKVGDSLNGDKPSQLGLSTGEFSITAEVPAGVGSVLKTGSVASALYGSQQLNLTLKTAAPKKDEKSQAEATTYTLTFSVKKGKLPSDARGKSVVLTVDRQAPIKNALLIPQRAMALDANGNANVLKRQASGFVMVKVEQLGCVSGQCAIKSDQLKVGDSVRVDRK</sequence>
<protein>
    <recommendedName>
        <fullName evidence="5">Peptidoglycan binding-like domain-containing protein</fullName>
    </recommendedName>
</protein>
<name>A0A9E7AJM3_9ACTO</name>
<evidence type="ECO:0000256" key="2">
    <source>
        <dbReference type="SAM" id="Phobius"/>
    </source>
</evidence>
<dbReference type="AlphaFoldDB" id="A0A9E7AJM3"/>